<dbReference type="eggNOG" id="COG0018">
    <property type="taxonomic scope" value="Bacteria"/>
</dbReference>
<dbReference type="NCBIfam" id="TIGR00456">
    <property type="entry name" value="argS"/>
    <property type="match status" value="1"/>
</dbReference>
<organism evidence="15 16">
    <name type="scientific">Cellulomonas fimi (strain ATCC 484 / DSM 20113 / JCM 1341 / CCUG 24087 / LMG 16345 / NBRC 15513 / NCIMB 8980 / NCTC 7547 / NRS-133)</name>
    <dbReference type="NCBI Taxonomy" id="590998"/>
    <lineage>
        <taxon>Bacteria</taxon>
        <taxon>Bacillati</taxon>
        <taxon>Actinomycetota</taxon>
        <taxon>Actinomycetes</taxon>
        <taxon>Micrococcales</taxon>
        <taxon>Cellulomonadaceae</taxon>
        <taxon>Cellulomonas</taxon>
    </lineage>
</organism>
<evidence type="ECO:0000256" key="8">
    <source>
        <dbReference type="ARBA" id="ARBA00022917"/>
    </source>
</evidence>
<dbReference type="Pfam" id="PF03485">
    <property type="entry name" value="Arg_tRNA_synt_N"/>
    <property type="match status" value="1"/>
</dbReference>
<dbReference type="SUPFAM" id="SSF55190">
    <property type="entry name" value="Arginyl-tRNA synthetase (ArgRS), N-terminal 'additional' domain"/>
    <property type="match status" value="1"/>
</dbReference>
<dbReference type="InterPro" id="IPR009080">
    <property type="entry name" value="tRNAsynth_Ia_anticodon-bd"/>
</dbReference>
<dbReference type="InterPro" id="IPR008909">
    <property type="entry name" value="DALR_anticod-bd"/>
</dbReference>
<dbReference type="RefSeq" id="WP_013771971.1">
    <property type="nucleotide sequence ID" value="NC_015514.1"/>
</dbReference>
<keyword evidence="5 11" id="KW-0436">Ligase</keyword>
<comment type="subcellular location">
    <subcellularLocation>
        <location evidence="1 11">Cytoplasm</location>
    </subcellularLocation>
</comment>
<dbReference type="Gene3D" id="3.40.50.620">
    <property type="entry name" value="HUPs"/>
    <property type="match status" value="1"/>
</dbReference>
<dbReference type="EMBL" id="CP002666">
    <property type="protein sequence ID" value="AEE46945.1"/>
    <property type="molecule type" value="Genomic_DNA"/>
</dbReference>
<evidence type="ECO:0000256" key="2">
    <source>
        <dbReference type="ARBA" id="ARBA00005594"/>
    </source>
</evidence>
<dbReference type="PANTHER" id="PTHR11956">
    <property type="entry name" value="ARGINYL-TRNA SYNTHETASE"/>
    <property type="match status" value="1"/>
</dbReference>
<evidence type="ECO:0000256" key="9">
    <source>
        <dbReference type="ARBA" id="ARBA00023146"/>
    </source>
</evidence>
<evidence type="ECO:0000256" key="12">
    <source>
        <dbReference type="RuleBase" id="RU363038"/>
    </source>
</evidence>
<comment type="catalytic activity">
    <reaction evidence="10 11">
        <text>tRNA(Arg) + L-arginine + ATP = L-arginyl-tRNA(Arg) + AMP + diphosphate</text>
        <dbReference type="Rhea" id="RHEA:20301"/>
        <dbReference type="Rhea" id="RHEA-COMP:9658"/>
        <dbReference type="Rhea" id="RHEA-COMP:9673"/>
        <dbReference type="ChEBI" id="CHEBI:30616"/>
        <dbReference type="ChEBI" id="CHEBI:32682"/>
        <dbReference type="ChEBI" id="CHEBI:33019"/>
        <dbReference type="ChEBI" id="CHEBI:78442"/>
        <dbReference type="ChEBI" id="CHEBI:78513"/>
        <dbReference type="ChEBI" id="CHEBI:456215"/>
        <dbReference type="EC" id="6.1.1.19"/>
    </reaction>
</comment>
<comment type="similarity">
    <text evidence="2 11 12">Belongs to the class-I aminoacyl-tRNA synthetase family.</text>
</comment>
<evidence type="ECO:0000256" key="5">
    <source>
        <dbReference type="ARBA" id="ARBA00022598"/>
    </source>
</evidence>
<dbReference type="InterPro" id="IPR036695">
    <property type="entry name" value="Arg-tRNA-synth_N_sf"/>
</dbReference>
<dbReference type="Gene3D" id="1.10.730.10">
    <property type="entry name" value="Isoleucyl-tRNA Synthetase, Domain 1"/>
    <property type="match status" value="1"/>
</dbReference>
<evidence type="ECO:0000256" key="1">
    <source>
        <dbReference type="ARBA" id="ARBA00004496"/>
    </source>
</evidence>
<dbReference type="SUPFAM" id="SSF52374">
    <property type="entry name" value="Nucleotidylyl transferase"/>
    <property type="match status" value="1"/>
</dbReference>
<dbReference type="HAMAP" id="MF_00123">
    <property type="entry name" value="Arg_tRNA_synth"/>
    <property type="match status" value="1"/>
</dbReference>
<sequence>MTPAQLSEALRAALVHAVDDGTFALDPAAIPATVHLERPRQREHGDWATNVAMQLAKKAGTNPRAFAEELARRLKETSGVASVEVAGPGFLNIRLDAAAAGELARSIVEQGGEYGRNDTLAGVRLNLEFVSANPTGPLHIGGVRWAAVGDSLARVLQASGADVAREYYFNDHGAQIDRFARSLVARALSEDAPEDGYGGSYITEIAEQVVADALAAGEPDPRTLPRDEATEAFRARGVELMFAEIKQSLHDFGVDFDVYFHEDSLHESGAVEHAVERLRAGGHVFEQDGAVWLRTTDFGDDKDRVVIKSDGEGAYISGDIAYYLDKRERGFDRVILMLGADHHGYVGRMMAVCAAFGDTPHVNLEILIGQMVNLVKDGEPVRMSKRAGTVLTIDDLVDAVGVDAARYSLARSSADSTIDLDLDLLASAKNENPVFYVQYAHARTASIGRNAVDAGVRKEDGFDASLLDHESEAVLLGQLAEFPRIVAQAAELREPHRVARYLEDLAGTFHKWYDAKRRVVPFGDEPVDDGHRTRLWLVDATRQVLANGLGLLGVSAPERM</sequence>
<evidence type="ECO:0000256" key="10">
    <source>
        <dbReference type="ARBA" id="ARBA00049339"/>
    </source>
</evidence>
<gene>
    <name evidence="11" type="primary">argS</name>
    <name evidence="15" type="ordered locus">Celf_2821</name>
</gene>
<dbReference type="InterPro" id="IPR005148">
    <property type="entry name" value="Arg-tRNA-synth_N"/>
</dbReference>
<keyword evidence="4 11" id="KW-0963">Cytoplasm</keyword>
<proteinExistence type="inferred from homology"/>
<dbReference type="InterPro" id="IPR035684">
    <property type="entry name" value="ArgRS_core"/>
</dbReference>
<dbReference type="HOGENOM" id="CLU_006406_0_1_11"/>
<evidence type="ECO:0000256" key="6">
    <source>
        <dbReference type="ARBA" id="ARBA00022741"/>
    </source>
</evidence>
<dbReference type="InterPro" id="IPR001412">
    <property type="entry name" value="aa-tRNA-synth_I_CS"/>
</dbReference>
<evidence type="ECO:0000259" key="14">
    <source>
        <dbReference type="SMART" id="SM01016"/>
    </source>
</evidence>
<dbReference type="Gene3D" id="3.30.1360.70">
    <property type="entry name" value="Arginyl tRNA synthetase N-terminal domain"/>
    <property type="match status" value="1"/>
</dbReference>
<evidence type="ECO:0000256" key="4">
    <source>
        <dbReference type="ARBA" id="ARBA00022490"/>
    </source>
</evidence>
<evidence type="ECO:0000313" key="15">
    <source>
        <dbReference type="EMBL" id="AEE46945.1"/>
    </source>
</evidence>
<keyword evidence="9 11" id="KW-0030">Aminoacyl-tRNA synthetase</keyword>
<keyword evidence="7 11" id="KW-0067">ATP-binding</keyword>
<keyword evidence="8 11" id="KW-0648">Protein biosynthesis</keyword>
<evidence type="ECO:0000256" key="11">
    <source>
        <dbReference type="HAMAP-Rule" id="MF_00123"/>
    </source>
</evidence>
<evidence type="ECO:0000259" key="13">
    <source>
        <dbReference type="SMART" id="SM00836"/>
    </source>
</evidence>
<evidence type="ECO:0000256" key="7">
    <source>
        <dbReference type="ARBA" id="ARBA00022840"/>
    </source>
</evidence>
<dbReference type="CDD" id="cd00671">
    <property type="entry name" value="ArgRS_core"/>
    <property type="match status" value="1"/>
</dbReference>
<reference evidence="15 16" key="1">
    <citation type="submission" date="2011-04" db="EMBL/GenBank/DDBJ databases">
        <title>Complete sequence of Cellulomonas fimi ATCC 484.</title>
        <authorList>
            <consortium name="US DOE Joint Genome Institute"/>
            <person name="Lucas S."/>
            <person name="Han J."/>
            <person name="Lapidus A."/>
            <person name="Cheng J.-F."/>
            <person name="Goodwin L."/>
            <person name="Pitluck S."/>
            <person name="Peters L."/>
            <person name="Chertkov O."/>
            <person name="Detter J.C."/>
            <person name="Han C."/>
            <person name="Tapia R."/>
            <person name="Land M."/>
            <person name="Hauser L."/>
            <person name="Kyrpides N."/>
            <person name="Ivanova N."/>
            <person name="Ovchinnikova G."/>
            <person name="Pagani I."/>
            <person name="Mead D."/>
            <person name="Brumm P."/>
            <person name="Woyke T."/>
        </authorList>
    </citation>
    <scope>NUCLEOTIDE SEQUENCE [LARGE SCALE GENOMIC DNA]</scope>
    <source>
        <strain evidence="16">ATCC 484 / DSM 20113 / JCM 1341 / NBRC 15513 / NCIMB 8980 / NCTC 7547</strain>
    </source>
</reference>
<dbReference type="EC" id="6.1.1.19" evidence="11"/>
<dbReference type="SUPFAM" id="SSF47323">
    <property type="entry name" value="Anticodon-binding domain of a subclass of class I aminoacyl-tRNA synthetases"/>
    <property type="match status" value="1"/>
</dbReference>
<dbReference type="SMART" id="SM01016">
    <property type="entry name" value="Arg_tRNA_synt_N"/>
    <property type="match status" value="1"/>
</dbReference>
<dbReference type="PRINTS" id="PR01038">
    <property type="entry name" value="TRNASYNTHARG"/>
</dbReference>
<dbReference type="KEGG" id="cfi:Celf_2821"/>
<keyword evidence="6 11" id="KW-0547">Nucleotide-binding</keyword>
<dbReference type="FunFam" id="1.10.730.10:FF:000008">
    <property type="entry name" value="Arginine--tRNA ligase"/>
    <property type="match status" value="1"/>
</dbReference>
<dbReference type="GO" id="GO:0005737">
    <property type="term" value="C:cytoplasm"/>
    <property type="evidence" value="ECO:0007669"/>
    <property type="project" value="UniProtKB-SubCell"/>
</dbReference>
<dbReference type="Pfam" id="PF05746">
    <property type="entry name" value="DALR_1"/>
    <property type="match status" value="1"/>
</dbReference>
<accession>F4H7Y4</accession>
<dbReference type="AlphaFoldDB" id="F4H7Y4"/>
<dbReference type="Pfam" id="PF00750">
    <property type="entry name" value="tRNA-synt_1d"/>
    <property type="match status" value="1"/>
</dbReference>
<evidence type="ECO:0000256" key="3">
    <source>
        <dbReference type="ARBA" id="ARBA00011245"/>
    </source>
</evidence>
<feature type="short sequence motif" description="'HIGH' region" evidence="11">
    <location>
        <begin position="132"/>
        <end position="142"/>
    </location>
</feature>
<feature type="domain" description="DALR anticodon binding" evidence="13">
    <location>
        <begin position="437"/>
        <end position="560"/>
    </location>
</feature>
<dbReference type="PROSITE" id="PS00178">
    <property type="entry name" value="AA_TRNA_LIGASE_I"/>
    <property type="match status" value="1"/>
</dbReference>
<dbReference type="SMART" id="SM00836">
    <property type="entry name" value="DALR_1"/>
    <property type="match status" value="1"/>
</dbReference>
<dbReference type="PANTHER" id="PTHR11956:SF5">
    <property type="entry name" value="ARGININE--TRNA LIGASE, CYTOPLASMIC"/>
    <property type="match status" value="1"/>
</dbReference>
<dbReference type="Proteomes" id="UP000008460">
    <property type="component" value="Chromosome"/>
</dbReference>
<dbReference type="GO" id="GO:0004814">
    <property type="term" value="F:arginine-tRNA ligase activity"/>
    <property type="evidence" value="ECO:0007669"/>
    <property type="project" value="UniProtKB-UniRule"/>
</dbReference>
<feature type="domain" description="Arginyl tRNA synthetase N-terminal" evidence="14">
    <location>
        <begin position="4"/>
        <end position="95"/>
    </location>
</feature>
<evidence type="ECO:0000313" key="16">
    <source>
        <dbReference type="Proteomes" id="UP000008460"/>
    </source>
</evidence>
<dbReference type="GO" id="GO:0006420">
    <property type="term" value="P:arginyl-tRNA aminoacylation"/>
    <property type="evidence" value="ECO:0007669"/>
    <property type="project" value="UniProtKB-UniRule"/>
</dbReference>
<name>F4H7Y4_CELFA</name>
<dbReference type="FunFam" id="3.40.50.620:FF:000062">
    <property type="entry name" value="Arginine--tRNA ligase"/>
    <property type="match status" value="1"/>
</dbReference>
<protein>
    <recommendedName>
        <fullName evidence="11">Arginine--tRNA ligase</fullName>
        <ecNumber evidence="11">6.1.1.19</ecNumber>
    </recommendedName>
    <alternativeName>
        <fullName evidence="11">Arginyl-tRNA synthetase</fullName>
        <shortName evidence="11">ArgRS</shortName>
    </alternativeName>
</protein>
<keyword evidence="16" id="KW-1185">Reference proteome</keyword>
<comment type="subunit">
    <text evidence="3 11">Monomer.</text>
</comment>
<dbReference type="GO" id="GO:0005524">
    <property type="term" value="F:ATP binding"/>
    <property type="evidence" value="ECO:0007669"/>
    <property type="project" value="UniProtKB-UniRule"/>
</dbReference>
<dbReference type="InterPro" id="IPR001278">
    <property type="entry name" value="Arg-tRNA-ligase"/>
</dbReference>
<dbReference type="STRING" id="590998.Celf_2821"/>
<dbReference type="InterPro" id="IPR014729">
    <property type="entry name" value="Rossmann-like_a/b/a_fold"/>
</dbReference>